<dbReference type="GO" id="GO:0016747">
    <property type="term" value="F:acyltransferase activity, transferring groups other than amino-acyl groups"/>
    <property type="evidence" value="ECO:0007669"/>
    <property type="project" value="InterPro"/>
</dbReference>
<evidence type="ECO:0000313" key="7">
    <source>
        <dbReference type="Proteomes" id="UP000019376"/>
    </source>
</evidence>
<evidence type="ECO:0000256" key="3">
    <source>
        <dbReference type="RuleBase" id="RU003633"/>
    </source>
</evidence>
<dbReference type="InterPro" id="IPR012328">
    <property type="entry name" value="Chalcone/stilbene_synt_C"/>
</dbReference>
<gene>
    <name evidence="6" type="ORF">PDE_02110</name>
</gene>
<dbReference type="EMBL" id="KB644409">
    <property type="protein sequence ID" value="EPS27167.1"/>
    <property type="molecule type" value="Genomic_DNA"/>
</dbReference>
<dbReference type="GO" id="GO:0030639">
    <property type="term" value="P:polyketide biosynthetic process"/>
    <property type="evidence" value="ECO:0007669"/>
    <property type="project" value="TreeGrafter"/>
</dbReference>
<dbReference type="AlphaFoldDB" id="S8AYV8"/>
<dbReference type="STRING" id="933388.S8AYV8"/>
<dbReference type="Gene3D" id="3.40.47.10">
    <property type="match status" value="2"/>
</dbReference>
<dbReference type="OrthoDB" id="329835at2759"/>
<reference evidence="6 7" key="1">
    <citation type="journal article" date="2013" name="PLoS ONE">
        <title>Genomic and secretomic analyses reveal unique features of the lignocellulolytic enzyme system of Penicillium decumbens.</title>
        <authorList>
            <person name="Liu G."/>
            <person name="Zhang L."/>
            <person name="Wei X."/>
            <person name="Zou G."/>
            <person name="Qin Y."/>
            <person name="Ma L."/>
            <person name="Li J."/>
            <person name="Zheng H."/>
            <person name="Wang S."/>
            <person name="Wang C."/>
            <person name="Xun L."/>
            <person name="Zhao G.-P."/>
            <person name="Zhou Z."/>
            <person name="Qu Y."/>
        </authorList>
    </citation>
    <scope>NUCLEOTIDE SEQUENCE [LARGE SCALE GENOMIC DNA]</scope>
    <source>
        <strain evidence="7">114-2 / CGMCC 5302</strain>
    </source>
</reference>
<dbReference type="PhylomeDB" id="S8AYV8"/>
<evidence type="ECO:0000259" key="5">
    <source>
        <dbReference type="Pfam" id="PF02797"/>
    </source>
</evidence>
<dbReference type="HOGENOM" id="CLU_034992_1_1_1"/>
<keyword evidence="7" id="KW-1185">Reference proteome</keyword>
<dbReference type="InterPro" id="IPR011141">
    <property type="entry name" value="Polyketide_synthase_type-III"/>
</dbReference>
<dbReference type="Pfam" id="PF02797">
    <property type="entry name" value="Chal_sti_synt_C"/>
    <property type="match status" value="1"/>
</dbReference>
<dbReference type="Proteomes" id="UP000019376">
    <property type="component" value="Unassembled WGS sequence"/>
</dbReference>
<feature type="domain" description="Chalcone/stilbene synthase C-terminal" evidence="5">
    <location>
        <begin position="259"/>
        <end position="404"/>
    </location>
</feature>
<dbReference type="InterPro" id="IPR001099">
    <property type="entry name" value="Chalcone/stilbene_synt_N"/>
</dbReference>
<comment type="similarity">
    <text evidence="1 3">Belongs to the thiolase-like superfamily. Chalcone/stilbene synthases family.</text>
</comment>
<proteinExistence type="inferred from homology"/>
<dbReference type="PANTHER" id="PTHR11877:SF46">
    <property type="entry name" value="TYPE III POLYKETIDE SYNTHASE A"/>
    <property type="match status" value="1"/>
</dbReference>
<sequence length="411" mass="44763">MSFQEAGSIWSLKSPICVCTEQHANWSISDKTVAIVGTGAYYPPNRKSAADLKDIISKVHELDSIFNKILEINDKSMIKTRHFAIPDDHPYWGRPEVPTIAECDVLFKLYGAPMAETAAKKALDNWGGSMQDITHLVVVTCTNTANPGLDFHLSQKLGLSRNVHRILLHGIGCAGGVAALRTANELLLGAAFQAKAGRALVVACELTSIYCRTELADIERDHQVNVGVTLFGDGAGALVLSNSIGVTVSEKESVWNILNARSTVIKGSEQCLEYNVHARGYHAVISKDVPSFIRASISQGFEELIRSTPSLCRDGNNFVPSNYDWALHPGGYGVLVLAEQELGLSQHHLRKSHEVYRTRGNISSVTVLGVIDELAKEDVTSSSARRNVIVCSFGPGMTMEMAVMSRHNHGR</sequence>
<evidence type="ECO:0000256" key="1">
    <source>
        <dbReference type="ARBA" id="ARBA00005531"/>
    </source>
</evidence>
<dbReference type="Pfam" id="PF00195">
    <property type="entry name" value="Chal_sti_synt_N"/>
    <property type="match status" value="1"/>
</dbReference>
<dbReference type="PIRSF" id="PIRSF000451">
    <property type="entry name" value="PKS_III"/>
    <property type="match status" value="1"/>
</dbReference>
<name>S8AYV8_PENO1</name>
<dbReference type="PANTHER" id="PTHR11877">
    <property type="entry name" value="HYDROXYMETHYLGLUTARYL-COA SYNTHASE"/>
    <property type="match status" value="1"/>
</dbReference>
<evidence type="ECO:0000313" key="6">
    <source>
        <dbReference type="EMBL" id="EPS27167.1"/>
    </source>
</evidence>
<organism evidence="6 7">
    <name type="scientific">Penicillium oxalicum (strain 114-2 / CGMCC 5302)</name>
    <name type="common">Penicillium decumbens</name>
    <dbReference type="NCBI Taxonomy" id="933388"/>
    <lineage>
        <taxon>Eukaryota</taxon>
        <taxon>Fungi</taxon>
        <taxon>Dikarya</taxon>
        <taxon>Ascomycota</taxon>
        <taxon>Pezizomycotina</taxon>
        <taxon>Eurotiomycetes</taxon>
        <taxon>Eurotiomycetidae</taxon>
        <taxon>Eurotiales</taxon>
        <taxon>Aspergillaceae</taxon>
        <taxon>Penicillium</taxon>
    </lineage>
</organism>
<dbReference type="SUPFAM" id="SSF53901">
    <property type="entry name" value="Thiolase-like"/>
    <property type="match status" value="2"/>
</dbReference>
<accession>S8AYV8</accession>
<protein>
    <submittedName>
        <fullName evidence="6">Uncharacterized protein</fullName>
    </submittedName>
</protein>
<feature type="domain" description="Chalcone/stilbene synthase N-terminal" evidence="4">
    <location>
        <begin position="42"/>
        <end position="240"/>
    </location>
</feature>
<evidence type="ECO:0000256" key="2">
    <source>
        <dbReference type="ARBA" id="ARBA00022679"/>
    </source>
</evidence>
<keyword evidence="2 3" id="KW-0808">Transferase</keyword>
<keyword evidence="3" id="KW-0012">Acyltransferase</keyword>
<dbReference type="eggNOG" id="ENOG502S43A">
    <property type="taxonomic scope" value="Eukaryota"/>
</dbReference>
<evidence type="ECO:0000259" key="4">
    <source>
        <dbReference type="Pfam" id="PF00195"/>
    </source>
</evidence>
<dbReference type="InterPro" id="IPR016039">
    <property type="entry name" value="Thiolase-like"/>
</dbReference>